<dbReference type="InterPro" id="IPR024083">
    <property type="entry name" value="Fumarase/histidase_N"/>
</dbReference>
<feature type="signal peptide" evidence="1">
    <location>
        <begin position="1"/>
        <end position="23"/>
    </location>
</feature>
<comment type="caution">
    <text evidence="2">The sequence shown here is derived from an EMBL/GenBank/DDBJ whole genome shotgun (WGS) entry which is preliminary data.</text>
</comment>
<gene>
    <name evidence="2" type="ORF">ACE02W_15560</name>
</gene>
<keyword evidence="3" id="KW-1185">Reference proteome</keyword>
<dbReference type="SUPFAM" id="SSF48557">
    <property type="entry name" value="L-aspartase-like"/>
    <property type="match status" value="1"/>
</dbReference>
<dbReference type="EMBL" id="JBHFGU010000005">
    <property type="protein sequence ID" value="MFB2621226.1"/>
    <property type="molecule type" value="Genomic_DNA"/>
</dbReference>
<proteinExistence type="predicted"/>
<organism evidence="2 3">
    <name type="scientific">Shewanella mangrovisoli</name>
    <dbReference type="NCBI Taxonomy" id="2864211"/>
    <lineage>
        <taxon>Bacteria</taxon>
        <taxon>Pseudomonadati</taxon>
        <taxon>Pseudomonadota</taxon>
        <taxon>Gammaproteobacteria</taxon>
        <taxon>Alteromonadales</taxon>
        <taxon>Shewanellaceae</taxon>
        <taxon>Shewanella</taxon>
    </lineage>
</organism>
<dbReference type="Gene3D" id="1.20.200.10">
    <property type="entry name" value="Fumarase/aspartase (Central domain)"/>
    <property type="match status" value="1"/>
</dbReference>
<reference evidence="2 3" key="1">
    <citation type="submission" date="2024-09" db="EMBL/GenBank/DDBJ databases">
        <authorList>
            <person name="Zhang Y."/>
        </authorList>
    </citation>
    <scope>NUCLEOTIDE SEQUENCE [LARGE SCALE GENOMIC DNA]</scope>
    <source>
        <strain evidence="2 3">ZJ318</strain>
    </source>
</reference>
<feature type="chain" id="PRO_5045690310" evidence="1">
    <location>
        <begin position="24"/>
        <end position="551"/>
    </location>
</feature>
<dbReference type="Proteomes" id="UP001576708">
    <property type="component" value="Unassembled WGS sequence"/>
</dbReference>
<evidence type="ECO:0000313" key="2">
    <source>
        <dbReference type="EMBL" id="MFB2621226.1"/>
    </source>
</evidence>
<dbReference type="InterPro" id="IPR008948">
    <property type="entry name" value="L-Aspartase-like"/>
</dbReference>
<keyword evidence="1" id="KW-0732">Signal</keyword>
<evidence type="ECO:0000313" key="3">
    <source>
        <dbReference type="Proteomes" id="UP001576708"/>
    </source>
</evidence>
<sequence>MFKLRKVFIYSVLMSMPFSYALAAETISLTGSSLNVESLLKLKDSNNKISLTNYAEKNIRNSYDLLMDSARKGTPVYGLTVGVGKNKDTPVFSKDGSLTSEGRQLSETFNRNMLYTHSAASGDPIAPEVVRMAMVIRLNQIATGHVGVQPDVARIYKEFINNNIIPVVPEDGSVGLSDILLAAHIGAAMMGDWDVYYNGQRMSAEKAMKLTNIKPLVPFGKDSLSILSNNALATAQVVNSLEDAKKLIQFSPRLISAALEGVNGNISPLLPHTLAARPMPNVQKVGKDILDNLEGGYLFQIDDNRPLQDALSFRGAHWPIAHAISQVEALEQLIEIQINSSDDNPTVYPNAKNVDYSDSSQVKKYFTKGDVSGAINSSANFDTIQLASQTEAFINAMAQLGKYSSNRQIKLIDPYFTGLPRALVDPDDKNGQAFYTLQNGFTALFVEIAHAANPVSFYGIANQGGIEDNFSNFFQAGKNLQKVVDGVATIYGFELMQVAQAMDLQKKVNKRKLSIKNQQLLKQLRESVPYYSKDRIFTPDVEKTKDFIMMF</sequence>
<evidence type="ECO:0000256" key="1">
    <source>
        <dbReference type="SAM" id="SignalP"/>
    </source>
</evidence>
<dbReference type="CDD" id="cd00332">
    <property type="entry name" value="PAL-HAL"/>
    <property type="match status" value="1"/>
</dbReference>
<name>A0ABV4VLY1_9GAMM</name>
<dbReference type="InterPro" id="IPR001106">
    <property type="entry name" value="Aromatic_Lyase"/>
</dbReference>
<accession>A0ABV4VLY1</accession>
<dbReference type="Pfam" id="PF00221">
    <property type="entry name" value="Lyase_aromatic"/>
    <property type="match status" value="1"/>
</dbReference>
<protein>
    <submittedName>
        <fullName evidence="2">Aromatic amino acid ammonia-lyase</fullName>
    </submittedName>
</protein>
<dbReference type="RefSeq" id="WP_342202242.1">
    <property type="nucleotide sequence ID" value="NZ_JBCATE010000005.1"/>
</dbReference>
<dbReference type="Gene3D" id="1.10.275.10">
    <property type="entry name" value="Fumarase/aspartase (N-terminal domain)"/>
    <property type="match status" value="1"/>
</dbReference>
<dbReference type="PANTHER" id="PTHR10362">
    <property type="entry name" value="HISTIDINE AMMONIA-LYASE"/>
    <property type="match status" value="1"/>
</dbReference>